<dbReference type="InterPro" id="IPR044068">
    <property type="entry name" value="CB"/>
</dbReference>
<dbReference type="AlphaFoldDB" id="A0AA50Q8E3"/>
<proteinExistence type="predicted"/>
<dbReference type="EMBL" id="CP118224">
    <property type="protein sequence ID" value="WMC11695.1"/>
    <property type="molecule type" value="Genomic_DNA"/>
</dbReference>
<gene>
    <name evidence="7" type="ORF">PU634_04850</name>
</gene>
<evidence type="ECO:0000256" key="3">
    <source>
        <dbReference type="ARBA" id="ARBA00023172"/>
    </source>
</evidence>
<name>A0AA50Q8E3_9GAMM</name>
<evidence type="ECO:0000256" key="4">
    <source>
        <dbReference type="PROSITE-ProRule" id="PRU01248"/>
    </source>
</evidence>
<dbReference type="GO" id="GO:0015074">
    <property type="term" value="P:DNA integration"/>
    <property type="evidence" value="ECO:0007669"/>
    <property type="project" value="UniProtKB-KW"/>
</dbReference>
<dbReference type="Gene3D" id="1.10.443.10">
    <property type="entry name" value="Intergrase catalytic core"/>
    <property type="match status" value="1"/>
</dbReference>
<evidence type="ECO:0000256" key="2">
    <source>
        <dbReference type="ARBA" id="ARBA00023125"/>
    </source>
</evidence>
<dbReference type="PANTHER" id="PTHR30349">
    <property type="entry name" value="PHAGE INTEGRASE-RELATED"/>
    <property type="match status" value="1"/>
</dbReference>
<dbReference type="SUPFAM" id="SSF56349">
    <property type="entry name" value="DNA breaking-rejoining enzymes"/>
    <property type="match status" value="1"/>
</dbReference>
<evidence type="ECO:0000313" key="7">
    <source>
        <dbReference type="EMBL" id="WMC11695.1"/>
    </source>
</evidence>
<keyword evidence="2 4" id="KW-0238">DNA-binding</keyword>
<keyword evidence="8" id="KW-1185">Reference proteome</keyword>
<feature type="domain" description="Tyr recombinase" evidence="5">
    <location>
        <begin position="192"/>
        <end position="405"/>
    </location>
</feature>
<evidence type="ECO:0000256" key="1">
    <source>
        <dbReference type="ARBA" id="ARBA00022908"/>
    </source>
</evidence>
<reference evidence="7 8" key="1">
    <citation type="submission" date="2023-02" db="EMBL/GenBank/DDBJ databases">
        <title>Complete genome sequence of a novel bacterium Oceanimonas sp. NTOU-MSR1 isolated from marine coast sediment.</title>
        <authorList>
            <person name="Yang H.-T."/>
            <person name="Chen Y.-L."/>
            <person name="Ho Y.-N."/>
        </authorList>
    </citation>
    <scope>NUCLEOTIDE SEQUENCE [LARGE SCALE GENOMIC DNA]</scope>
    <source>
        <strain evidence="7 8">NTOU-MSR1</strain>
    </source>
</reference>
<dbReference type="GO" id="GO:0006310">
    <property type="term" value="P:DNA recombination"/>
    <property type="evidence" value="ECO:0007669"/>
    <property type="project" value="UniProtKB-KW"/>
</dbReference>
<dbReference type="CDD" id="cd01189">
    <property type="entry name" value="INT_ICEBs1_C_like"/>
    <property type="match status" value="1"/>
</dbReference>
<dbReference type="InterPro" id="IPR011010">
    <property type="entry name" value="DNA_brk_join_enz"/>
</dbReference>
<dbReference type="InterPro" id="IPR013762">
    <property type="entry name" value="Integrase-like_cat_sf"/>
</dbReference>
<accession>A0AA50Q8E3</accession>
<feature type="domain" description="Core-binding (CB)" evidence="6">
    <location>
        <begin position="88"/>
        <end position="169"/>
    </location>
</feature>
<keyword evidence="1" id="KW-0229">DNA integration</keyword>
<evidence type="ECO:0000259" key="5">
    <source>
        <dbReference type="PROSITE" id="PS51898"/>
    </source>
</evidence>
<keyword evidence="3" id="KW-0233">DNA recombination</keyword>
<dbReference type="GO" id="GO:0003677">
    <property type="term" value="F:DNA binding"/>
    <property type="evidence" value="ECO:0007669"/>
    <property type="project" value="UniProtKB-UniRule"/>
</dbReference>
<dbReference type="RefSeq" id="WP_306762930.1">
    <property type="nucleotide sequence ID" value="NZ_CP118224.1"/>
</dbReference>
<dbReference type="PROSITE" id="PS51900">
    <property type="entry name" value="CB"/>
    <property type="match status" value="1"/>
</dbReference>
<dbReference type="InterPro" id="IPR002104">
    <property type="entry name" value="Integrase_catalytic"/>
</dbReference>
<dbReference type="Pfam" id="PF12167">
    <property type="entry name" value="Arm-DNA-bind_2"/>
    <property type="match status" value="1"/>
</dbReference>
<dbReference type="KEGG" id="ope:PU634_04850"/>
<dbReference type="Proteomes" id="UP001223802">
    <property type="component" value="Chromosome"/>
</dbReference>
<sequence>MGRVKPDDLTSGVKGVEIHGKKIRICFTYKKQRCREVLDIPTTKQNIKFAEKKLNAIKYEIAAGKFSYSEHFPNSKKATAFGESNKNVTLSRALKIYWPIKQSSIGLSSQRTYINAINQAVNIIGGGRLLLTLKPMEIEGLRKELMEKYKPSTANYYYICFCDLLKWCEANKMTDPAINFSEHIKKIPIGKGNADPFSNEELSAIISACIHPQHRHMILVSVYTGIRVGELRALCWEDVDFDRRQLHIRRNVIDLIGGERSFKLPKTGFARTVDLQPPAFDALVAQMKYTYQHLPTTITVDTDGVPVAIAVRPVFSPLVSAINKTSRAGLFFSQPAITSMWSKLTKKSGVRHRHYYQLRHTYASWNLTAHGNLAYIANQMGHTSYKMLQQVYGKWIHSASKSEAEVIWEKMKNHTLFAPVVPQDFSDPPQDDDK</sequence>
<evidence type="ECO:0000313" key="8">
    <source>
        <dbReference type="Proteomes" id="UP001223802"/>
    </source>
</evidence>
<organism evidence="7 8">
    <name type="scientific">Oceanimonas pelagia</name>
    <dbReference type="NCBI Taxonomy" id="3028314"/>
    <lineage>
        <taxon>Bacteria</taxon>
        <taxon>Pseudomonadati</taxon>
        <taxon>Pseudomonadota</taxon>
        <taxon>Gammaproteobacteria</taxon>
        <taxon>Aeromonadales</taxon>
        <taxon>Aeromonadaceae</taxon>
        <taxon>Oceanimonas</taxon>
    </lineage>
</organism>
<dbReference type="InterPro" id="IPR022000">
    <property type="entry name" value="Min27-like_integrase_DNA_bind"/>
</dbReference>
<evidence type="ECO:0000259" key="6">
    <source>
        <dbReference type="PROSITE" id="PS51900"/>
    </source>
</evidence>
<protein>
    <submittedName>
        <fullName evidence="7">Site-specific integrase</fullName>
    </submittedName>
</protein>
<dbReference type="PANTHER" id="PTHR30349:SF36">
    <property type="entry name" value="PROPHAGE INTEGRASE INTR-RELATED"/>
    <property type="match status" value="1"/>
</dbReference>
<dbReference type="PROSITE" id="PS51898">
    <property type="entry name" value="TYR_RECOMBINASE"/>
    <property type="match status" value="1"/>
</dbReference>
<dbReference type="InterPro" id="IPR050090">
    <property type="entry name" value="Tyrosine_recombinase_XerCD"/>
</dbReference>
<dbReference type="Pfam" id="PF00589">
    <property type="entry name" value="Phage_integrase"/>
    <property type="match status" value="1"/>
</dbReference>